<organism evidence="5">
    <name type="scientific">Arcobacter sp. AZ-2023</name>
    <dbReference type="NCBI Taxonomy" id="3074453"/>
    <lineage>
        <taxon>Bacteria</taxon>
        <taxon>Pseudomonadati</taxon>
        <taxon>Campylobacterota</taxon>
        <taxon>Epsilonproteobacteria</taxon>
        <taxon>Campylobacterales</taxon>
        <taxon>Arcobacteraceae</taxon>
        <taxon>Arcobacter</taxon>
    </lineage>
</organism>
<sequence length="64" mass="7718">MKKEFILKEFEYLQYKDNTKDNFIKKDIFDSLEKFVLENEKTAQYLKITTKNGFGKVLQAQNYV</sequence>
<accession>A0AA96D873</accession>
<evidence type="ECO:0000313" key="2">
    <source>
        <dbReference type="EMBL" id="WNL14081.1"/>
    </source>
</evidence>
<proteinExistence type="predicted"/>
<dbReference type="EMBL" id="CP134844">
    <property type="protein sequence ID" value="WNL12763.1"/>
    <property type="molecule type" value="Genomic_DNA"/>
</dbReference>
<evidence type="ECO:0000313" key="5">
    <source>
        <dbReference type="EMBL" id="WNL23780.1"/>
    </source>
</evidence>
<reference evidence="5" key="1">
    <citation type="submission" date="2023-09" db="EMBL/GenBank/DDBJ databases">
        <title>Arcobacter tbilisiensis sp. nov. isolated from chicken meat in Tbilisi, Georgia.</title>
        <authorList>
            <person name="Matthias R."/>
            <person name="Zautner A.E."/>
        </authorList>
    </citation>
    <scope>NUCLEOTIDE SEQUENCE</scope>
    <source>
        <strain evidence="6">LEO 70</strain>
        <strain evidence="5">LEO 74</strain>
        <strain evidence="4">LEO 79</strain>
        <strain evidence="3">LEO 99</strain>
    </source>
</reference>
<reference evidence="1" key="2">
    <citation type="submission" date="2023-09" db="EMBL/GenBank/DDBJ databases">
        <title>Characterization of Arcobacter Isolates from Retail Chicken Sold in Supermarkets in Tbilisi, Georgia.</title>
        <authorList>
            <person name="Matthias R."/>
            <person name="Zautner A.E."/>
        </authorList>
    </citation>
    <scope>NUCLEOTIDE SEQUENCE</scope>
    <source>
        <strain evidence="2">LEO 108</strain>
        <strain evidence="1">LEO 109</strain>
    </source>
</reference>
<dbReference type="AlphaFoldDB" id="A0AA96D873"/>
<evidence type="ECO:0000313" key="3">
    <source>
        <dbReference type="EMBL" id="WNL20037.1"/>
    </source>
</evidence>
<dbReference type="EMBL" id="CP134849">
    <property type="protein sequence ID" value="WNL20037.1"/>
    <property type="molecule type" value="Genomic_DNA"/>
</dbReference>
<protein>
    <submittedName>
        <fullName evidence="5">Uncharacterized protein</fullName>
    </submittedName>
</protein>
<dbReference type="EMBL" id="CP134852">
    <property type="protein sequence ID" value="WNL25325.1"/>
    <property type="molecule type" value="Genomic_DNA"/>
</dbReference>
<evidence type="ECO:0000313" key="6">
    <source>
        <dbReference type="EMBL" id="WNL25325.1"/>
    </source>
</evidence>
<dbReference type="EMBL" id="CP134851">
    <property type="protein sequence ID" value="WNL23780.1"/>
    <property type="molecule type" value="Genomic_DNA"/>
</dbReference>
<dbReference type="EMBL" id="CP134845">
    <property type="protein sequence ID" value="WNL14081.1"/>
    <property type="molecule type" value="Genomic_DNA"/>
</dbReference>
<dbReference type="EMBL" id="CP134850">
    <property type="protein sequence ID" value="WNL22179.1"/>
    <property type="molecule type" value="Genomic_DNA"/>
</dbReference>
<evidence type="ECO:0000313" key="4">
    <source>
        <dbReference type="EMBL" id="WNL22179.1"/>
    </source>
</evidence>
<name>A0AA96D873_9BACT</name>
<gene>
    <name evidence="2" type="ORF">RJG51_08545</name>
    <name evidence="1" type="ORF">RJG52_01520</name>
    <name evidence="3" type="ORF">RJG53_04735</name>
    <name evidence="5" type="ORF">RJG55_01525</name>
    <name evidence="4" type="ORF">RJG56_04585</name>
    <name evidence="6" type="ORF">RJG57_09795</name>
</gene>
<evidence type="ECO:0000313" key="1">
    <source>
        <dbReference type="EMBL" id="WNL12763.1"/>
    </source>
</evidence>